<organism evidence="2 3">
    <name type="scientific">Tegillarca granosa</name>
    <name type="common">Malaysian cockle</name>
    <name type="synonym">Anadara granosa</name>
    <dbReference type="NCBI Taxonomy" id="220873"/>
    <lineage>
        <taxon>Eukaryota</taxon>
        <taxon>Metazoa</taxon>
        <taxon>Spiralia</taxon>
        <taxon>Lophotrochozoa</taxon>
        <taxon>Mollusca</taxon>
        <taxon>Bivalvia</taxon>
        <taxon>Autobranchia</taxon>
        <taxon>Pteriomorphia</taxon>
        <taxon>Arcoida</taxon>
        <taxon>Arcoidea</taxon>
        <taxon>Arcidae</taxon>
        <taxon>Tegillarca</taxon>
    </lineage>
</organism>
<proteinExistence type="predicted"/>
<keyword evidence="1" id="KW-0812">Transmembrane</keyword>
<feature type="transmembrane region" description="Helical" evidence="1">
    <location>
        <begin position="26"/>
        <end position="44"/>
    </location>
</feature>
<evidence type="ECO:0000313" key="2">
    <source>
        <dbReference type="EMBL" id="KAJ8317625.1"/>
    </source>
</evidence>
<gene>
    <name evidence="2" type="ORF">KUTeg_005529</name>
</gene>
<dbReference type="Proteomes" id="UP001217089">
    <property type="component" value="Unassembled WGS sequence"/>
</dbReference>
<evidence type="ECO:0000313" key="3">
    <source>
        <dbReference type="Proteomes" id="UP001217089"/>
    </source>
</evidence>
<evidence type="ECO:0000256" key="1">
    <source>
        <dbReference type="SAM" id="Phobius"/>
    </source>
</evidence>
<feature type="transmembrane region" description="Helical" evidence="1">
    <location>
        <begin position="51"/>
        <end position="73"/>
    </location>
</feature>
<keyword evidence="1" id="KW-1133">Transmembrane helix</keyword>
<sequence length="327" mass="37754">MMMMASFKDYYNFLLLYSENFAKYDLSTWFMRIFIALFFIVFCSRTRNTPVFSVIFIVYTVFVVILVSHVPYLKVTPTFAIFFTCITIVILTKIIEVLCVFVRYLRKNQMTSRLKEKQEKLDYSATFESPEEGRMRPMIISNINKNSSSKELRDFLLSDSSLFLPFKINGNQHVTIEFSTTKPSQESKTAILTILYSHSIPGGLASVSSVALCILQKHNKEFKGRKLHIKEIHSHKEILQKHHKKWTFDNTKKIYKKGREDKLRLANVWSGYPEKTYTSVDGGSIVFDNCQVGDIIDRASSCGVEKIVMICTSLKDCRVGMHTPAYI</sequence>
<comment type="caution">
    <text evidence="2">The sequence shown here is derived from an EMBL/GenBank/DDBJ whole genome shotgun (WGS) entry which is preliminary data.</text>
</comment>
<dbReference type="EMBL" id="JARBDR010000246">
    <property type="protein sequence ID" value="KAJ8317625.1"/>
    <property type="molecule type" value="Genomic_DNA"/>
</dbReference>
<reference evidence="2 3" key="1">
    <citation type="submission" date="2022-12" db="EMBL/GenBank/DDBJ databases">
        <title>Chromosome-level genome of Tegillarca granosa.</title>
        <authorList>
            <person name="Kim J."/>
        </authorList>
    </citation>
    <scope>NUCLEOTIDE SEQUENCE [LARGE SCALE GENOMIC DNA]</scope>
    <source>
        <strain evidence="2">Teg-2019</strain>
        <tissue evidence="2">Adductor muscle</tissue>
    </source>
</reference>
<name>A0ABQ9FPI0_TEGGR</name>
<keyword evidence="1" id="KW-0472">Membrane</keyword>
<accession>A0ABQ9FPI0</accession>
<protein>
    <submittedName>
        <fullName evidence="2">Uncharacterized protein</fullName>
    </submittedName>
</protein>
<keyword evidence="3" id="KW-1185">Reference proteome</keyword>
<feature type="transmembrane region" description="Helical" evidence="1">
    <location>
        <begin position="79"/>
        <end position="105"/>
    </location>
</feature>